<evidence type="ECO:0000313" key="5">
    <source>
        <dbReference type="Proteomes" id="UP001596549"/>
    </source>
</evidence>
<evidence type="ECO:0000256" key="2">
    <source>
        <dbReference type="ARBA" id="ARBA00022898"/>
    </source>
</evidence>
<dbReference type="InterPro" id="IPR015424">
    <property type="entry name" value="PyrdxlP-dep_Trfase"/>
</dbReference>
<dbReference type="InterPro" id="IPR000192">
    <property type="entry name" value="Aminotrans_V_dom"/>
</dbReference>
<dbReference type="Gene3D" id="1.10.260.50">
    <property type="match status" value="1"/>
</dbReference>
<comment type="cofactor">
    <cofactor evidence="1">
        <name>pyridoxal 5'-phosphate</name>
        <dbReference type="ChEBI" id="CHEBI:597326"/>
    </cofactor>
</comment>
<dbReference type="InterPro" id="IPR016454">
    <property type="entry name" value="Cysteine_dSase"/>
</dbReference>
<dbReference type="PIRSF" id="PIRSF005572">
    <property type="entry name" value="NifS"/>
    <property type="match status" value="1"/>
</dbReference>
<name>A0ABW2NRB1_9BACL</name>
<evidence type="ECO:0000313" key="4">
    <source>
        <dbReference type="EMBL" id="MFC7371236.1"/>
    </source>
</evidence>
<evidence type="ECO:0000259" key="3">
    <source>
        <dbReference type="Pfam" id="PF00266"/>
    </source>
</evidence>
<dbReference type="Gene3D" id="3.40.640.10">
    <property type="entry name" value="Type I PLP-dependent aspartate aminotransferase-like (Major domain)"/>
    <property type="match status" value="1"/>
</dbReference>
<dbReference type="Gene3D" id="3.90.1150.10">
    <property type="entry name" value="Aspartate Aminotransferase, domain 1"/>
    <property type="match status" value="1"/>
</dbReference>
<dbReference type="EMBL" id="JBHTCP010000012">
    <property type="protein sequence ID" value="MFC7371236.1"/>
    <property type="molecule type" value="Genomic_DNA"/>
</dbReference>
<dbReference type="PANTHER" id="PTHR11601">
    <property type="entry name" value="CYSTEINE DESULFURYLASE FAMILY MEMBER"/>
    <property type="match status" value="1"/>
</dbReference>
<sequence length="383" mass="41786">MNYFDYAASAPMRPEATEAYVYCAKDFYANSESLHDPGALAGDFLQHARNKLADVLSVRSDSIYFTGGGSDGNFLAITALANGNKERGRHILVSPLEHPSVMNTVHFLQSSGFEVDTLPVRADGRVHAEDLNKCVRHDTILAIIQHANSEIGTIQPMSKIGALLRERDILLHSDCCQSFGKLSMSSVIPYVSSITVSSHKIGGPKGTGAVYISPGTRAIPLMQGGVHEQGFKHGTVDVPAIASFVTAALLAHAELDDWTLHMNNMRHKLLSIIMRSENIVVERSHSPVLPHFVPIRLKGMEGQYAMLELNRQRHAVSPGSACKSGQQEPSRALLSLGRNENEARELVRITLGKETNESEIEQLGKSLLTMAANHGLTKVREHA</sequence>
<dbReference type="Proteomes" id="UP001596549">
    <property type="component" value="Unassembled WGS sequence"/>
</dbReference>
<accession>A0ABW2NRB1</accession>
<comment type="caution">
    <text evidence="4">The sequence shown here is derived from an EMBL/GenBank/DDBJ whole genome shotgun (WGS) entry which is preliminary data.</text>
</comment>
<reference evidence="5" key="1">
    <citation type="journal article" date="2019" name="Int. J. Syst. Evol. Microbiol.">
        <title>The Global Catalogue of Microorganisms (GCM) 10K type strain sequencing project: providing services to taxonomists for standard genome sequencing and annotation.</title>
        <authorList>
            <consortium name="The Broad Institute Genomics Platform"/>
            <consortium name="The Broad Institute Genome Sequencing Center for Infectious Disease"/>
            <person name="Wu L."/>
            <person name="Ma J."/>
        </authorList>
    </citation>
    <scope>NUCLEOTIDE SEQUENCE [LARGE SCALE GENOMIC DNA]</scope>
    <source>
        <strain evidence="5">NBRC 106396</strain>
    </source>
</reference>
<keyword evidence="2" id="KW-0663">Pyridoxal phosphate</keyword>
<keyword evidence="5" id="KW-1185">Reference proteome</keyword>
<proteinExistence type="predicted"/>
<dbReference type="NCBIfam" id="NF002806">
    <property type="entry name" value="PRK02948.1"/>
    <property type="match status" value="1"/>
</dbReference>
<dbReference type="PANTHER" id="PTHR11601:SF36">
    <property type="entry name" value="CYSTEINE DESULFURASE NIFS-RELATED"/>
    <property type="match status" value="1"/>
</dbReference>
<dbReference type="InterPro" id="IPR015421">
    <property type="entry name" value="PyrdxlP-dep_Trfase_major"/>
</dbReference>
<gene>
    <name evidence="4" type="ORF">ACFQPF_06075</name>
</gene>
<evidence type="ECO:0000256" key="1">
    <source>
        <dbReference type="ARBA" id="ARBA00001933"/>
    </source>
</evidence>
<dbReference type="InterPro" id="IPR015422">
    <property type="entry name" value="PyrdxlP-dep_Trfase_small"/>
</dbReference>
<dbReference type="Pfam" id="PF00266">
    <property type="entry name" value="Aminotran_5"/>
    <property type="match status" value="1"/>
</dbReference>
<organism evidence="4 5">
    <name type="scientific">Fictibacillus iocasae</name>
    <dbReference type="NCBI Taxonomy" id="2715437"/>
    <lineage>
        <taxon>Bacteria</taxon>
        <taxon>Bacillati</taxon>
        <taxon>Bacillota</taxon>
        <taxon>Bacilli</taxon>
        <taxon>Bacillales</taxon>
        <taxon>Fictibacillaceae</taxon>
        <taxon>Fictibacillus</taxon>
    </lineage>
</organism>
<dbReference type="SUPFAM" id="SSF53383">
    <property type="entry name" value="PLP-dependent transferases"/>
    <property type="match status" value="1"/>
</dbReference>
<dbReference type="RefSeq" id="WP_379747615.1">
    <property type="nucleotide sequence ID" value="NZ_JBHTCP010000012.1"/>
</dbReference>
<feature type="domain" description="Aminotransferase class V" evidence="3">
    <location>
        <begin position="3"/>
        <end position="363"/>
    </location>
</feature>
<protein>
    <submittedName>
        <fullName evidence="4">IscS subfamily cysteine desulfurase</fullName>
    </submittedName>
</protein>